<accession>A0A8J3Z8R4</accession>
<name>A0A8J3Z8R4_9ACTN</name>
<dbReference type="InterPro" id="IPR011044">
    <property type="entry name" value="Quino_amine_DH_bsu"/>
</dbReference>
<dbReference type="EMBL" id="BOPG01000037">
    <property type="protein sequence ID" value="GIJ58443.1"/>
    <property type="molecule type" value="Genomic_DNA"/>
</dbReference>
<dbReference type="Proteomes" id="UP000612585">
    <property type="component" value="Unassembled WGS sequence"/>
</dbReference>
<proteinExistence type="predicted"/>
<reference evidence="1" key="1">
    <citation type="submission" date="2021-01" db="EMBL/GenBank/DDBJ databases">
        <title>Whole genome shotgun sequence of Virgisporangium aurantiacum NBRC 16421.</title>
        <authorList>
            <person name="Komaki H."/>
            <person name="Tamura T."/>
        </authorList>
    </citation>
    <scope>NUCLEOTIDE SEQUENCE</scope>
    <source>
        <strain evidence="1">NBRC 16421</strain>
    </source>
</reference>
<dbReference type="PROSITE" id="PS51257">
    <property type="entry name" value="PROKAR_LIPOPROTEIN"/>
    <property type="match status" value="1"/>
</dbReference>
<dbReference type="InterPro" id="IPR015943">
    <property type="entry name" value="WD40/YVTN_repeat-like_dom_sf"/>
</dbReference>
<gene>
    <name evidence="1" type="ORF">Vau01_059590</name>
</gene>
<dbReference type="RefSeq" id="WP_203999243.1">
    <property type="nucleotide sequence ID" value="NZ_BOPG01000037.1"/>
</dbReference>
<keyword evidence="2" id="KW-1185">Reference proteome</keyword>
<comment type="caution">
    <text evidence="1">The sequence shown here is derived from an EMBL/GenBank/DDBJ whole genome shotgun (WGS) entry which is preliminary data.</text>
</comment>
<dbReference type="Gene3D" id="2.130.10.10">
    <property type="entry name" value="YVTN repeat-like/Quinoprotein amine dehydrogenase"/>
    <property type="match status" value="1"/>
</dbReference>
<protein>
    <submittedName>
        <fullName evidence="1">Uncharacterized protein</fullName>
    </submittedName>
</protein>
<evidence type="ECO:0000313" key="1">
    <source>
        <dbReference type="EMBL" id="GIJ58443.1"/>
    </source>
</evidence>
<sequence length="412" mass="42308">MATRRQVLTSMGGVAVLAACGEATSGEPGKQTTPDAPDGLIVAATRAGLVTVNGDRRIEHGPAAVLSGDGDRVYAATVDGSATTLVTTDLHTGADVGRVRLAGAWTPRVVGPTGGFAAFTPPDPAGSTAGTVPAGRTHTPVLIAAPTGELHRLDLPGNVAPDAVSVDGAALFVLEWLPAQSPERYRVRMVDLPDGAPKPLLTRDKVPVPAEEEMRGEGRQAVLSPNGQVLYTLYTHQPDHQHTRDIVAGRPGGAHAFVHVLHLLGRWAYCLDLPDPFGHGPAAGHAIALRPDGRQLLVADLTGGRLAVADTETLTVTQVLAVPTASGPAGLAATQVRTFLGADGNVAVVDHGSGSTTPWWKAPGEIRGLRVDGAGSRLAVADPGGVTWVRLDTGKPAGRVPVDGLTDLVHAA</sequence>
<dbReference type="SUPFAM" id="SSF50969">
    <property type="entry name" value="YVTN repeat-like/Quinoprotein amine dehydrogenase"/>
    <property type="match status" value="1"/>
</dbReference>
<evidence type="ECO:0000313" key="2">
    <source>
        <dbReference type="Proteomes" id="UP000612585"/>
    </source>
</evidence>
<organism evidence="1 2">
    <name type="scientific">Virgisporangium aurantiacum</name>
    <dbReference type="NCBI Taxonomy" id="175570"/>
    <lineage>
        <taxon>Bacteria</taxon>
        <taxon>Bacillati</taxon>
        <taxon>Actinomycetota</taxon>
        <taxon>Actinomycetes</taxon>
        <taxon>Micromonosporales</taxon>
        <taxon>Micromonosporaceae</taxon>
        <taxon>Virgisporangium</taxon>
    </lineage>
</organism>
<dbReference type="AlphaFoldDB" id="A0A8J3Z8R4"/>